<dbReference type="CDD" id="cd16936">
    <property type="entry name" value="HATPase_RsbW-like"/>
    <property type="match status" value="1"/>
</dbReference>
<dbReference type="InterPro" id="IPR050267">
    <property type="entry name" value="Anti-sigma-factor_SerPK"/>
</dbReference>
<proteinExistence type="predicted"/>
<keyword evidence="3" id="KW-0547">Nucleotide-binding</keyword>
<evidence type="ECO:0000313" key="3">
    <source>
        <dbReference type="EMBL" id="MFC5995898.1"/>
    </source>
</evidence>
<keyword evidence="1" id="KW-0418">Kinase</keyword>
<dbReference type="Pfam" id="PF13581">
    <property type="entry name" value="HATPase_c_2"/>
    <property type="match status" value="1"/>
</dbReference>
<comment type="caution">
    <text evidence="3">The sequence shown here is derived from an EMBL/GenBank/DDBJ whole genome shotgun (WGS) entry which is preliminary data.</text>
</comment>
<feature type="domain" description="Histidine kinase/HSP90-like ATPase" evidence="2">
    <location>
        <begin position="204"/>
        <end position="313"/>
    </location>
</feature>
<dbReference type="PANTHER" id="PTHR35526">
    <property type="entry name" value="ANTI-SIGMA-F FACTOR RSBW-RELATED"/>
    <property type="match status" value="1"/>
</dbReference>
<evidence type="ECO:0000313" key="4">
    <source>
        <dbReference type="Proteomes" id="UP001596302"/>
    </source>
</evidence>
<reference evidence="4" key="1">
    <citation type="journal article" date="2019" name="Int. J. Syst. Evol. Microbiol.">
        <title>The Global Catalogue of Microorganisms (GCM) 10K type strain sequencing project: providing services to taxonomists for standard genome sequencing and annotation.</title>
        <authorList>
            <consortium name="The Broad Institute Genomics Platform"/>
            <consortium name="The Broad Institute Genome Sequencing Center for Infectious Disease"/>
            <person name="Wu L."/>
            <person name="Ma J."/>
        </authorList>
    </citation>
    <scope>NUCLEOTIDE SEQUENCE [LARGE SCALE GENOMIC DNA]</scope>
    <source>
        <strain evidence="4">CCM 8391</strain>
    </source>
</reference>
<name>A0ABW1J4Z5_9PSEU</name>
<dbReference type="RefSeq" id="WP_379586268.1">
    <property type="nucleotide sequence ID" value="NZ_JBHSQW010000034.1"/>
</dbReference>
<dbReference type="PANTHER" id="PTHR35526:SF3">
    <property type="entry name" value="ANTI-SIGMA-F FACTOR RSBW"/>
    <property type="match status" value="1"/>
</dbReference>
<evidence type="ECO:0000259" key="2">
    <source>
        <dbReference type="Pfam" id="PF13581"/>
    </source>
</evidence>
<sequence length="317" mass="34641">MKVERNRVAAPLRLQHAAGYFSSLDDLVAQLLPLVSRALERGEPVALAVRPGTERALYTALGRRGGLIALTEPYPFSRGSGQTTAVRLARELRELTRSSAHATLISEHDSRYDGVDGRYWTEFDAAANIALGDLPVSLLCFYPELPLHLEILEGARRNHPLLLADGEFRPNPAHRTPQDVLAETPAPAPALLGAPAVQLTYTAWQLRDVRAAVTNLMTDSAFGSTRIEDVVLAINEVATNAVEHGTREAQLSLWLSTDGLVCEVHDGGRLADPLPGLRAPRPTDPRGRGMWIARQLCDLLHVWQDHTGTHVRLHAAS</sequence>
<dbReference type="Gene3D" id="3.30.565.10">
    <property type="entry name" value="Histidine kinase-like ATPase, C-terminal domain"/>
    <property type="match status" value="1"/>
</dbReference>
<dbReference type="Proteomes" id="UP001596302">
    <property type="component" value="Unassembled WGS sequence"/>
</dbReference>
<keyword evidence="4" id="KW-1185">Reference proteome</keyword>
<gene>
    <name evidence="3" type="ORF">ACFQE5_16945</name>
</gene>
<protein>
    <submittedName>
        <fullName evidence="3">ATP-binding protein</fullName>
    </submittedName>
</protein>
<keyword evidence="3" id="KW-0067">ATP-binding</keyword>
<organism evidence="3 4">
    <name type="scientific">Pseudonocardia hispaniensis</name>
    <dbReference type="NCBI Taxonomy" id="904933"/>
    <lineage>
        <taxon>Bacteria</taxon>
        <taxon>Bacillati</taxon>
        <taxon>Actinomycetota</taxon>
        <taxon>Actinomycetes</taxon>
        <taxon>Pseudonocardiales</taxon>
        <taxon>Pseudonocardiaceae</taxon>
        <taxon>Pseudonocardia</taxon>
    </lineage>
</organism>
<evidence type="ECO:0000256" key="1">
    <source>
        <dbReference type="ARBA" id="ARBA00022527"/>
    </source>
</evidence>
<keyword evidence="1" id="KW-0808">Transferase</keyword>
<dbReference type="GO" id="GO:0005524">
    <property type="term" value="F:ATP binding"/>
    <property type="evidence" value="ECO:0007669"/>
    <property type="project" value="UniProtKB-KW"/>
</dbReference>
<dbReference type="InterPro" id="IPR036890">
    <property type="entry name" value="HATPase_C_sf"/>
</dbReference>
<dbReference type="InterPro" id="IPR003594">
    <property type="entry name" value="HATPase_dom"/>
</dbReference>
<keyword evidence="1" id="KW-0723">Serine/threonine-protein kinase</keyword>
<accession>A0ABW1J4Z5</accession>
<dbReference type="SUPFAM" id="SSF55874">
    <property type="entry name" value="ATPase domain of HSP90 chaperone/DNA topoisomerase II/histidine kinase"/>
    <property type="match status" value="1"/>
</dbReference>
<dbReference type="EMBL" id="JBHSQW010000034">
    <property type="protein sequence ID" value="MFC5995898.1"/>
    <property type="molecule type" value="Genomic_DNA"/>
</dbReference>